<reference evidence="5 6" key="1">
    <citation type="submission" date="2018-05" db="EMBL/GenBank/DDBJ databases">
        <title>Paenibacillus flagellatus sp. nov., isolated from selenium mineral soil.</title>
        <authorList>
            <person name="Dai X."/>
        </authorList>
    </citation>
    <scope>NUCLEOTIDE SEQUENCE [LARGE SCALE GENOMIC DNA]</scope>
    <source>
        <strain evidence="5 6">DXL2</strain>
    </source>
</reference>
<dbReference type="Proteomes" id="UP000247476">
    <property type="component" value="Unassembled WGS sequence"/>
</dbReference>
<dbReference type="PROSITE" id="PS51109">
    <property type="entry name" value="G5"/>
    <property type="match status" value="1"/>
</dbReference>
<accession>A0A2V5JWM4</accession>
<organism evidence="5 6">
    <name type="scientific">Paenibacillus flagellatus</name>
    <dbReference type="NCBI Taxonomy" id="2211139"/>
    <lineage>
        <taxon>Bacteria</taxon>
        <taxon>Bacillati</taxon>
        <taxon>Bacillota</taxon>
        <taxon>Bacilli</taxon>
        <taxon>Bacillales</taxon>
        <taxon>Paenibacillaceae</taxon>
        <taxon>Paenibacillus</taxon>
    </lineage>
</organism>
<feature type="domain" description="G5" evidence="4">
    <location>
        <begin position="382"/>
        <end position="461"/>
    </location>
</feature>
<dbReference type="PANTHER" id="PTHR35788">
    <property type="entry name" value="EXPORTED PROTEIN-RELATED"/>
    <property type="match status" value="1"/>
</dbReference>
<evidence type="ECO:0000259" key="4">
    <source>
        <dbReference type="PROSITE" id="PS51109"/>
    </source>
</evidence>
<keyword evidence="3" id="KW-1133">Transmembrane helix</keyword>
<dbReference type="PANTHER" id="PTHR35788:SF1">
    <property type="entry name" value="EXPORTED PROTEIN"/>
    <property type="match status" value="1"/>
</dbReference>
<dbReference type="OrthoDB" id="9813301at2"/>
<comment type="caution">
    <text evidence="5">The sequence shown here is derived from an EMBL/GenBank/DDBJ whole genome shotgun (WGS) entry which is preliminary data.</text>
</comment>
<keyword evidence="3" id="KW-0472">Membrane</keyword>
<feature type="transmembrane region" description="Helical" evidence="3">
    <location>
        <begin position="9"/>
        <end position="27"/>
    </location>
</feature>
<dbReference type="EMBL" id="QJVJ01000014">
    <property type="protein sequence ID" value="PYI51199.1"/>
    <property type="molecule type" value="Genomic_DNA"/>
</dbReference>
<dbReference type="Pfam" id="PF07501">
    <property type="entry name" value="G5"/>
    <property type="match status" value="1"/>
</dbReference>
<evidence type="ECO:0000313" key="6">
    <source>
        <dbReference type="Proteomes" id="UP000247476"/>
    </source>
</evidence>
<evidence type="ECO:0000256" key="3">
    <source>
        <dbReference type="SAM" id="Phobius"/>
    </source>
</evidence>
<dbReference type="RefSeq" id="WP_110843044.1">
    <property type="nucleotide sequence ID" value="NZ_QJVJ01000014.1"/>
</dbReference>
<dbReference type="Gene3D" id="2.20.230.10">
    <property type="entry name" value="Resuscitation-promoting factor rpfb"/>
    <property type="match status" value="1"/>
</dbReference>
<dbReference type="InterPro" id="IPR052913">
    <property type="entry name" value="Glycopeptide_resist_protein"/>
</dbReference>
<dbReference type="AlphaFoldDB" id="A0A2V5JWM4"/>
<keyword evidence="1" id="KW-0732">Signal</keyword>
<dbReference type="Pfam" id="PF04294">
    <property type="entry name" value="VanW"/>
    <property type="match status" value="1"/>
</dbReference>
<evidence type="ECO:0000256" key="1">
    <source>
        <dbReference type="ARBA" id="ARBA00022729"/>
    </source>
</evidence>
<sequence length="490" mass="53773">MKRRTVNRLLAAAVAGLSALWIWFWWYSGLQTLPAGVRLGDWQVGGMRAEEAKLALEDGLKRLSNQKVSLGAADAAANRTEFTMERLGLSSNGEQLSTFLDSFAKEGSRLDRARRRWQLRHAALPLELTVSEEKLRQTLEAAWPGLMKPVTKNAERVVTADDRIEYKPEVRARTADTAVLAGLLVESARDVWDGRLRPDRWTGDASPAKLDVPLRDVLPEMTLDRLKAQGVDRKIAEFTTTSHGSAPGRVHNIQATASTIHDMLLAPGAKFDYGTVIRETERKHGYREAPVIYNGKLVQGIGGGICQVSTTLYNAVLRAGLTVNERRNHSLPVSYVALGQDATFANGYINFVFTNNSGHHLLIRTETNESSVTVKLFGRMPESVTYEVESNVIKTIEPPVKYVHNPSLPKGAQSLLQPGKPGYVVETYRIRKENGAVVGRERVSTDTYQPQPSLVAANNGTPPEDKDGPPGGGRTIIEDGVSGPVLPKGR</sequence>
<dbReference type="SMART" id="SM01208">
    <property type="entry name" value="G5"/>
    <property type="match status" value="1"/>
</dbReference>
<dbReference type="InterPro" id="IPR011098">
    <property type="entry name" value="G5_dom"/>
</dbReference>
<keyword evidence="3" id="KW-0812">Transmembrane</keyword>
<name>A0A2V5JWM4_9BACL</name>
<proteinExistence type="predicted"/>
<evidence type="ECO:0000256" key="2">
    <source>
        <dbReference type="SAM" id="MobiDB-lite"/>
    </source>
</evidence>
<feature type="region of interest" description="Disordered" evidence="2">
    <location>
        <begin position="439"/>
        <end position="490"/>
    </location>
</feature>
<protein>
    <recommendedName>
        <fullName evidence="4">G5 domain-containing protein</fullName>
    </recommendedName>
</protein>
<gene>
    <name evidence="5" type="ORF">DLM86_26300</name>
</gene>
<dbReference type="InterPro" id="IPR007391">
    <property type="entry name" value="Vancomycin_resist_VanW"/>
</dbReference>
<keyword evidence="6" id="KW-1185">Reference proteome</keyword>
<evidence type="ECO:0000313" key="5">
    <source>
        <dbReference type="EMBL" id="PYI51199.1"/>
    </source>
</evidence>
<feature type="compositionally biased region" description="Polar residues" evidence="2">
    <location>
        <begin position="445"/>
        <end position="459"/>
    </location>
</feature>